<dbReference type="GO" id="GO:0030170">
    <property type="term" value="F:pyridoxal phosphate binding"/>
    <property type="evidence" value="ECO:0007669"/>
    <property type="project" value="InterPro"/>
</dbReference>
<dbReference type="OrthoDB" id="9803354at2"/>
<dbReference type="CDD" id="cd00609">
    <property type="entry name" value="AAT_like"/>
    <property type="match status" value="1"/>
</dbReference>
<sequence length="385" mass="42092">MGALVTDFDRVIPRRGTGALKWDGAAARFGEEVLPMWVADMDFAAPEAVQAVLAERVAHPIYGYPWGGTAALAAGANWMERRHGWRPDPAHMLLVSGVVPGLFAAVRAFTETGDGIIVMPPIYPPFLSAVREQGRELLMAPLQRDRNGRYEMDWERLEALLPRARMLLLCSPHNPSGRVWGRAELQHLGELARRQGVLVVSDEIHADLAYAEYPHTPFPSLFPDSLLLSSAGKSFNIAGIGGAFAVLADDRQRHRYAAELRRSQIHEINLFAPIAMAAAWERGGAWQEGLRTYLAANAHHLGQRLAAELPALGYRVPEFGYLAWLDLRALGLDDGAIAQRLRHAGLGLNPGPDFGPAGAGFVRLNFGAPRIVLDEGIDRLCRACG</sequence>
<dbReference type="PANTHER" id="PTHR43525">
    <property type="entry name" value="PROTEIN MALY"/>
    <property type="match status" value="1"/>
</dbReference>
<evidence type="ECO:0000256" key="2">
    <source>
        <dbReference type="ARBA" id="ARBA00012224"/>
    </source>
</evidence>
<accession>A0A3M8QXM4</accession>
<keyword evidence="3" id="KW-0663">Pyridoxal phosphate</keyword>
<dbReference type="InterPro" id="IPR004839">
    <property type="entry name" value="Aminotransferase_I/II_large"/>
</dbReference>
<evidence type="ECO:0000313" key="7">
    <source>
        <dbReference type="EMBL" id="RNF59250.1"/>
    </source>
</evidence>
<dbReference type="GO" id="GO:0047804">
    <property type="term" value="F:cysteine-S-conjugate beta-lyase activity"/>
    <property type="evidence" value="ECO:0007669"/>
    <property type="project" value="UniProtKB-EC"/>
</dbReference>
<proteinExistence type="inferred from homology"/>
<dbReference type="InterPro" id="IPR015421">
    <property type="entry name" value="PyrdxlP-dep_Trfase_major"/>
</dbReference>
<comment type="similarity">
    <text evidence="5">Belongs to the class-II pyridoxal-phosphate-dependent aminotransferase family. MalY/PatB cystathionine beta-lyase subfamily.</text>
</comment>
<evidence type="ECO:0000259" key="6">
    <source>
        <dbReference type="Pfam" id="PF00155"/>
    </source>
</evidence>
<dbReference type="Pfam" id="PF00155">
    <property type="entry name" value="Aminotran_1_2"/>
    <property type="match status" value="1"/>
</dbReference>
<dbReference type="Gene3D" id="3.90.1150.10">
    <property type="entry name" value="Aspartate Aminotransferase, domain 1"/>
    <property type="match status" value="1"/>
</dbReference>
<evidence type="ECO:0000256" key="1">
    <source>
        <dbReference type="ARBA" id="ARBA00001933"/>
    </source>
</evidence>
<gene>
    <name evidence="7" type="ORF">EC580_12085</name>
</gene>
<evidence type="ECO:0000256" key="3">
    <source>
        <dbReference type="ARBA" id="ARBA00022898"/>
    </source>
</evidence>
<dbReference type="Gene3D" id="3.40.640.10">
    <property type="entry name" value="Type I PLP-dependent aspartate aminotransferase-like (Major domain)"/>
    <property type="match status" value="1"/>
</dbReference>
<dbReference type="InterPro" id="IPR051798">
    <property type="entry name" value="Class-II_PLP-Dep_Aminotrans"/>
</dbReference>
<protein>
    <recommendedName>
        <fullName evidence="2">cysteine-S-conjugate beta-lyase</fullName>
        <ecNumber evidence="2">4.4.1.13</ecNumber>
    </recommendedName>
</protein>
<evidence type="ECO:0000256" key="4">
    <source>
        <dbReference type="ARBA" id="ARBA00023239"/>
    </source>
</evidence>
<dbReference type="PANTHER" id="PTHR43525:SF1">
    <property type="entry name" value="PROTEIN MALY"/>
    <property type="match status" value="1"/>
</dbReference>
<dbReference type="AlphaFoldDB" id="A0A3M8QXM4"/>
<dbReference type="EC" id="4.4.1.13" evidence="2"/>
<reference evidence="7" key="1">
    <citation type="submission" date="2018-10" db="EMBL/GenBank/DDBJ databases">
        <title>Acidithiobacillus sulfuriphilus sp. nov.: an extremely acidophilic sulfur-oxidizing chemolithotroph isolated from a neutral pH environment.</title>
        <authorList>
            <person name="Falagan C."/>
            <person name="Moya-Beltran A."/>
            <person name="Quatrini R."/>
            <person name="Johnson D.B."/>
        </authorList>
    </citation>
    <scope>NUCLEOTIDE SEQUENCE [LARGE SCALE GENOMIC DNA]</scope>
    <source>
        <strain evidence="7">CJ-2</strain>
    </source>
</reference>
<dbReference type="SUPFAM" id="SSF53383">
    <property type="entry name" value="PLP-dependent transferases"/>
    <property type="match status" value="1"/>
</dbReference>
<dbReference type="InterPro" id="IPR015424">
    <property type="entry name" value="PyrdxlP-dep_Trfase"/>
</dbReference>
<comment type="cofactor">
    <cofactor evidence="1">
        <name>pyridoxal 5'-phosphate</name>
        <dbReference type="ChEBI" id="CHEBI:597326"/>
    </cofactor>
</comment>
<comment type="caution">
    <text evidence="7">The sequence shown here is derived from an EMBL/GenBank/DDBJ whole genome shotgun (WGS) entry which is preliminary data.</text>
</comment>
<dbReference type="InterPro" id="IPR027619">
    <property type="entry name" value="C-S_lyase_PatB-like"/>
</dbReference>
<dbReference type="InterPro" id="IPR015422">
    <property type="entry name" value="PyrdxlP-dep_Trfase_small"/>
</dbReference>
<dbReference type="NCBIfam" id="TIGR04350">
    <property type="entry name" value="C_S_lyase_PatB"/>
    <property type="match status" value="1"/>
</dbReference>
<organism evidence="7">
    <name type="scientific">Acidithiobacillus sulfuriphilus</name>
    <dbReference type="NCBI Taxonomy" id="1867749"/>
    <lineage>
        <taxon>Bacteria</taxon>
        <taxon>Pseudomonadati</taxon>
        <taxon>Pseudomonadota</taxon>
        <taxon>Acidithiobacillia</taxon>
        <taxon>Acidithiobacillales</taxon>
        <taxon>Acidithiobacillaceae</taxon>
        <taxon>Acidithiobacillus</taxon>
    </lineage>
</organism>
<feature type="domain" description="Aminotransferase class I/classII large" evidence="6">
    <location>
        <begin position="59"/>
        <end position="380"/>
    </location>
</feature>
<keyword evidence="4 7" id="KW-0456">Lyase</keyword>
<evidence type="ECO:0000256" key="5">
    <source>
        <dbReference type="ARBA" id="ARBA00037974"/>
    </source>
</evidence>
<name>A0A3M8QXM4_9PROT</name>
<dbReference type="EMBL" id="RIZI01000188">
    <property type="protein sequence ID" value="RNF59250.1"/>
    <property type="molecule type" value="Genomic_DNA"/>
</dbReference>